<keyword evidence="2" id="KW-1185">Reference proteome</keyword>
<reference evidence="1 2" key="1">
    <citation type="journal article" date="2021" name="BMC Genomics">
        <title>Datura genome reveals duplications of psychoactive alkaloid biosynthetic genes and high mutation rate following tissue culture.</title>
        <authorList>
            <person name="Rajewski A."/>
            <person name="Carter-House D."/>
            <person name="Stajich J."/>
            <person name="Litt A."/>
        </authorList>
    </citation>
    <scope>NUCLEOTIDE SEQUENCE [LARGE SCALE GENOMIC DNA]</scope>
    <source>
        <strain evidence="1">AR-01</strain>
    </source>
</reference>
<comment type="caution">
    <text evidence="1">The sequence shown here is derived from an EMBL/GenBank/DDBJ whole genome shotgun (WGS) entry which is preliminary data.</text>
</comment>
<name>A0ABS8UZI9_DATST</name>
<dbReference type="EMBL" id="JACEIK010003094">
    <property type="protein sequence ID" value="MCD9640258.1"/>
    <property type="molecule type" value="Genomic_DNA"/>
</dbReference>
<feature type="non-terminal residue" evidence="1">
    <location>
        <position position="175"/>
    </location>
</feature>
<protein>
    <submittedName>
        <fullName evidence="1">Uncharacterized protein</fullName>
    </submittedName>
</protein>
<sequence length="175" mass="19856">MHTSDTKVRIRLERVEDYYISFKENPFIHAEAQFDVESFKNACPDIYYQIGMCDLGLFTILVDPYLPELVWEYYASYRARQLLLNHKGCTEILPCPTSVWVCGKELVRLAKAIPSMIQLTIKKALQPAKDKLTSLCSIVEVLESKVVTLRKEVVALSAPPSTNYPTHCEPASMPA</sequence>
<evidence type="ECO:0000313" key="1">
    <source>
        <dbReference type="EMBL" id="MCD9640258.1"/>
    </source>
</evidence>
<proteinExistence type="predicted"/>
<evidence type="ECO:0000313" key="2">
    <source>
        <dbReference type="Proteomes" id="UP000823775"/>
    </source>
</evidence>
<dbReference type="Proteomes" id="UP000823775">
    <property type="component" value="Unassembled WGS sequence"/>
</dbReference>
<accession>A0ABS8UZI9</accession>
<organism evidence="1 2">
    <name type="scientific">Datura stramonium</name>
    <name type="common">Jimsonweed</name>
    <name type="synonym">Common thornapple</name>
    <dbReference type="NCBI Taxonomy" id="4076"/>
    <lineage>
        <taxon>Eukaryota</taxon>
        <taxon>Viridiplantae</taxon>
        <taxon>Streptophyta</taxon>
        <taxon>Embryophyta</taxon>
        <taxon>Tracheophyta</taxon>
        <taxon>Spermatophyta</taxon>
        <taxon>Magnoliopsida</taxon>
        <taxon>eudicotyledons</taxon>
        <taxon>Gunneridae</taxon>
        <taxon>Pentapetalae</taxon>
        <taxon>asterids</taxon>
        <taxon>lamiids</taxon>
        <taxon>Solanales</taxon>
        <taxon>Solanaceae</taxon>
        <taxon>Solanoideae</taxon>
        <taxon>Datureae</taxon>
        <taxon>Datura</taxon>
    </lineage>
</organism>
<gene>
    <name evidence="1" type="ORF">HAX54_025459</name>
</gene>